<reference evidence="2 3" key="1">
    <citation type="submission" date="2018-10" db="EMBL/GenBank/DDBJ databases">
        <title>Isolation, diversity and antibacterial activity of antinobacteria from the wheat rhizosphere soil.</title>
        <authorList>
            <person name="Sun T."/>
        </authorList>
    </citation>
    <scope>NUCLEOTIDE SEQUENCE [LARGE SCALE GENOMIC DNA]</scope>
    <source>
        <strain evidence="2 3">SJ-23</strain>
    </source>
</reference>
<gene>
    <name evidence="2" type="ORF">EDM22_17045</name>
</gene>
<name>A0A3M8A1F4_9MICO</name>
<evidence type="ECO:0000259" key="1">
    <source>
        <dbReference type="PROSITE" id="PS51819"/>
    </source>
</evidence>
<protein>
    <submittedName>
        <fullName evidence="2">VOC family protein</fullName>
    </submittedName>
</protein>
<dbReference type="SUPFAM" id="SSF54593">
    <property type="entry name" value="Glyoxalase/Bleomycin resistance protein/Dihydroxybiphenyl dioxygenase"/>
    <property type="match status" value="1"/>
</dbReference>
<sequence length="132" mass="13809">MVQIRDAFSGFSVDDVDAAREFYGTALGLAVQEAPGAGGLTLRLPSGQGVLVYPKGEAHVPAAFTVLNLVVDDIDRAVDELNAAGVVTKIYTGEESYGTDERGINRGSVSGQGPDIAWFRDPAGNVLSVIVE</sequence>
<organism evidence="2 3">
    <name type="scientific">Agromyces tardus</name>
    <dbReference type="NCBI Taxonomy" id="2583849"/>
    <lineage>
        <taxon>Bacteria</taxon>
        <taxon>Bacillati</taxon>
        <taxon>Actinomycetota</taxon>
        <taxon>Actinomycetes</taxon>
        <taxon>Micrococcales</taxon>
        <taxon>Microbacteriaceae</taxon>
        <taxon>Agromyces</taxon>
    </lineage>
</organism>
<dbReference type="OrthoDB" id="9804907at2"/>
<dbReference type="InterPro" id="IPR037523">
    <property type="entry name" value="VOC_core"/>
</dbReference>
<keyword evidence="3" id="KW-1185">Reference proteome</keyword>
<accession>A0A3M8A1F4</accession>
<dbReference type="AlphaFoldDB" id="A0A3M8A1F4"/>
<dbReference type="InterPro" id="IPR004360">
    <property type="entry name" value="Glyas_Fos-R_dOase_dom"/>
</dbReference>
<evidence type="ECO:0000313" key="2">
    <source>
        <dbReference type="EMBL" id="RNB45080.1"/>
    </source>
</evidence>
<dbReference type="Proteomes" id="UP000275048">
    <property type="component" value="Unassembled WGS sequence"/>
</dbReference>
<comment type="caution">
    <text evidence="2">The sequence shown here is derived from an EMBL/GenBank/DDBJ whole genome shotgun (WGS) entry which is preliminary data.</text>
</comment>
<dbReference type="Gene3D" id="3.10.180.10">
    <property type="entry name" value="2,3-Dihydroxybiphenyl 1,2-Dioxygenase, domain 1"/>
    <property type="match status" value="1"/>
</dbReference>
<dbReference type="EMBL" id="RHHB01000056">
    <property type="protein sequence ID" value="RNB45080.1"/>
    <property type="molecule type" value="Genomic_DNA"/>
</dbReference>
<dbReference type="CDD" id="cd06587">
    <property type="entry name" value="VOC"/>
    <property type="match status" value="1"/>
</dbReference>
<dbReference type="InterPro" id="IPR029068">
    <property type="entry name" value="Glyas_Bleomycin-R_OHBP_Dase"/>
</dbReference>
<dbReference type="PROSITE" id="PS51819">
    <property type="entry name" value="VOC"/>
    <property type="match status" value="1"/>
</dbReference>
<dbReference type="Pfam" id="PF00903">
    <property type="entry name" value="Glyoxalase"/>
    <property type="match status" value="1"/>
</dbReference>
<dbReference type="RefSeq" id="WP_122938282.1">
    <property type="nucleotide sequence ID" value="NZ_JBHSNT010000093.1"/>
</dbReference>
<feature type="domain" description="VOC" evidence="1">
    <location>
        <begin position="5"/>
        <end position="132"/>
    </location>
</feature>
<evidence type="ECO:0000313" key="3">
    <source>
        <dbReference type="Proteomes" id="UP000275048"/>
    </source>
</evidence>
<proteinExistence type="predicted"/>